<evidence type="ECO:0000313" key="1">
    <source>
        <dbReference type="Proteomes" id="UP001652741"/>
    </source>
</evidence>
<protein>
    <submittedName>
        <fullName evidence="2">Uncharacterized protein isoform X2</fullName>
    </submittedName>
</protein>
<dbReference type="GeneID" id="106605361"/>
<gene>
    <name evidence="2" type="primary">LOC106605361</name>
</gene>
<name>A0A1S3RVP9_SALSA</name>
<accession>A0A1S3RVP9</accession>
<keyword evidence="1" id="KW-1185">Reference proteome</keyword>
<dbReference type="AlphaFoldDB" id="A0A1S3RVP9"/>
<proteinExistence type="predicted"/>
<dbReference type="Proteomes" id="UP001652741">
    <property type="component" value="Chromosome ssa05"/>
</dbReference>
<organism evidence="1 2">
    <name type="scientific">Salmo salar</name>
    <name type="common">Atlantic salmon</name>
    <dbReference type="NCBI Taxonomy" id="8030"/>
    <lineage>
        <taxon>Eukaryota</taxon>
        <taxon>Metazoa</taxon>
        <taxon>Chordata</taxon>
        <taxon>Craniata</taxon>
        <taxon>Vertebrata</taxon>
        <taxon>Euteleostomi</taxon>
        <taxon>Actinopterygii</taxon>
        <taxon>Neopterygii</taxon>
        <taxon>Teleostei</taxon>
        <taxon>Protacanthopterygii</taxon>
        <taxon>Salmoniformes</taxon>
        <taxon>Salmonidae</taxon>
        <taxon>Salmoninae</taxon>
        <taxon>Salmo</taxon>
    </lineage>
</organism>
<sequence length="219" mass="24628">MYGQNPNWLWSNGVPLRHQGHLVRLGSATLRQWEDEEEGKEEEHAIWTREHPAICCYTTNGHGLTQECVQNHWGWAGTESPFGPVYTDLVSIQSQSDTGLDAPEMWMDVPPHQPSLGGADGEESSQHCLDSQWGSHRTEGHGCVCVHGPSEPGRCCHSWAGSPLFNFRMRKTIMVGVEVEIVEEVAYEDTETLEVISEGVYPNYLMENILLHDDQLFPT</sequence>
<reference evidence="2" key="1">
    <citation type="submission" date="2025-08" db="UniProtKB">
        <authorList>
            <consortium name="RefSeq"/>
        </authorList>
    </citation>
    <scope>IDENTIFICATION</scope>
</reference>
<evidence type="ECO:0000313" key="2">
    <source>
        <dbReference type="RefSeq" id="XP_014056361.1"/>
    </source>
</evidence>
<dbReference type="RefSeq" id="XP_014056361.1">
    <property type="nucleotide sequence ID" value="XM_014200886.2"/>
</dbReference>